<dbReference type="Gene3D" id="3.30.160.60">
    <property type="entry name" value="Classic Zinc Finger"/>
    <property type="match status" value="10"/>
</dbReference>
<feature type="domain" description="C2H2-type" evidence="14">
    <location>
        <begin position="244"/>
        <end position="271"/>
    </location>
</feature>
<feature type="region of interest" description="Disordered" evidence="13">
    <location>
        <begin position="103"/>
        <end position="136"/>
    </location>
</feature>
<dbReference type="OrthoDB" id="6077919at2759"/>
<dbReference type="PROSITE" id="PS51915">
    <property type="entry name" value="ZAD"/>
    <property type="match status" value="1"/>
</dbReference>
<dbReference type="Pfam" id="PF00096">
    <property type="entry name" value="zf-C2H2"/>
    <property type="match status" value="3"/>
</dbReference>
<dbReference type="SMART" id="SM00868">
    <property type="entry name" value="zf-AD"/>
    <property type="match status" value="1"/>
</dbReference>
<evidence type="ECO:0000256" key="9">
    <source>
        <dbReference type="ARBA" id="ARBA00023163"/>
    </source>
</evidence>
<feature type="domain" description="C2H2-type" evidence="14">
    <location>
        <begin position="413"/>
        <end position="441"/>
    </location>
</feature>
<dbReference type="PROSITE" id="PS50157">
    <property type="entry name" value="ZINC_FINGER_C2H2_2"/>
    <property type="match status" value="9"/>
</dbReference>
<dbReference type="PANTHER" id="PTHR24379">
    <property type="entry name" value="KRAB AND ZINC FINGER DOMAIN-CONTAINING"/>
    <property type="match status" value="1"/>
</dbReference>
<evidence type="ECO:0000256" key="10">
    <source>
        <dbReference type="ARBA" id="ARBA00023242"/>
    </source>
</evidence>
<evidence type="ECO:0000256" key="6">
    <source>
        <dbReference type="ARBA" id="ARBA00022833"/>
    </source>
</evidence>
<dbReference type="GO" id="GO:0000977">
    <property type="term" value="F:RNA polymerase II transcription regulatory region sequence-specific DNA binding"/>
    <property type="evidence" value="ECO:0007669"/>
    <property type="project" value="TreeGrafter"/>
</dbReference>
<keyword evidence="5 11" id="KW-0863">Zinc-finger</keyword>
<keyword evidence="16" id="KW-1185">Reference proteome</keyword>
<feature type="compositionally biased region" description="Polar residues" evidence="13">
    <location>
        <begin position="676"/>
        <end position="690"/>
    </location>
</feature>
<feature type="domain" description="C2H2-type" evidence="14">
    <location>
        <begin position="607"/>
        <end position="634"/>
    </location>
</feature>
<evidence type="ECO:0000256" key="7">
    <source>
        <dbReference type="ARBA" id="ARBA00023015"/>
    </source>
</evidence>
<feature type="compositionally biased region" description="Basic and acidic residues" evidence="13">
    <location>
        <begin position="103"/>
        <end position="114"/>
    </location>
</feature>
<evidence type="ECO:0000256" key="8">
    <source>
        <dbReference type="ARBA" id="ARBA00023125"/>
    </source>
</evidence>
<comment type="subcellular location">
    <subcellularLocation>
        <location evidence="1">Nucleus</location>
    </subcellularLocation>
</comment>
<dbReference type="FunFam" id="3.30.160.60:FF:001156">
    <property type="entry name" value="Zinc finger protein 407"/>
    <property type="match status" value="1"/>
</dbReference>
<feature type="binding site" evidence="12">
    <location>
        <position position="16"/>
    </location>
    <ligand>
        <name>Zn(2+)</name>
        <dbReference type="ChEBI" id="CHEBI:29105"/>
    </ligand>
</feature>
<evidence type="ECO:0000259" key="14">
    <source>
        <dbReference type="PROSITE" id="PS50157"/>
    </source>
</evidence>
<keyword evidence="9" id="KW-0804">Transcription</keyword>
<evidence type="ECO:0000256" key="12">
    <source>
        <dbReference type="PROSITE-ProRule" id="PRU01263"/>
    </source>
</evidence>
<evidence type="ECO:0000256" key="2">
    <source>
        <dbReference type="ARBA" id="ARBA00006991"/>
    </source>
</evidence>
<dbReference type="InterPro" id="IPR036236">
    <property type="entry name" value="Znf_C2H2_sf"/>
</dbReference>
<name>A0A8B8FP37_9HEMI</name>
<keyword evidence="3 12" id="KW-0479">Metal-binding</keyword>
<proteinExistence type="inferred from homology"/>
<dbReference type="Gene3D" id="3.40.1800.20">
    <property type="match status" value="1"/>
</dbReference>
<evidence type="ECO:0000256" key="11">
    <source>
        <dbReference type="PROSITE-ProRule" id="PRU00042"/>
    </source>
</evidence>
<evidence type="ECO:0000313" key="17">
    <source>
        <dbReference type="RefSeq" id="XP_025412120.1"/>
    </source>
</evidence>
<evidence type="ECO:0000256" key="13">
    <source>
        <dbReference type="SAM" id="MobiDB-lite"/>
    </source>
</evidence>
<evidence type="ECO:0000259" key="15">
    <source>
        <dbReference type="PROSITE" id="PS51915"/>
    </source>
</evidence>
<feature type="region of interest" description="Disordered" evidence="13">
    <location>
        <begin position="658"/>
        <end position="691"/>
    </location>
</feature>
<keyword evidence="7" id="KW-0805">Transcription regulation</keyword>
<reference evidence="17" key="1">
    <citation type="submission" date="2025-08" db="UniProtKB">
        <authorList>
            <consortium name="RefSeq"/>
        </authorList>
    </citation>
    <scope>IDENTIFICATION</scope>
    <source>
        <tissue evidence="17">Whole body</tissue>
    </source>
</reference>
<dbReference type="PANTHER" id="PTHR24379:SF121">
    <property type="entry name" value="C2H2-TYPE DOMAIN-CONTAINING PROTEIN"/>
    <property type="match status" value="1"/>
</dbReference>
<accession>A0A8B8FP37</accession>
<keyword evidence="8" id="KW-0238">DNA-binding</keyword>
<feature type="domain" description="C2H2-type" evidence="14">
    <location>
        <begin position="495"/>
        <end position="522"/>
    </location>
</feature>
<dbReference type="GeneID" id="112684695"/>
<dbReference type="AlphaFoldDB" id="A0A8B8FP37"/>
<dbReference type="SUPFAM" id="SSF57716">
    <property type="entry name" value="Glucocorticoid receptor-like (DNA-binding domain)"/>
    <property type="match status" value="1"/>
</dbReference>
<feature type="domain" description="C2H2-type" evidence="14">
    <location>
        <begin position="467"/>
        <end position="494"/>
    </location>
</feature>
<dbReference type="FunFam" id="3.30.160.60:FF:001843">
    <property type="entry name" value="Zinc finger 30C"/>
    <property type="match status" value="1"/>
</dbReference>
<dbReference type="FunFam" id="3.30.160.60:FF:000446">
    <property type="entry name" value="Zinc finger protein"/>
    <property type="match status" value="1"/>
</dbReference>
<protein>
    <submittedName>
        <fullName evidence="17">Zinc finger protein 2-like</fullName>
    </submittedName>
</protein>
<dbReference type="SUPFAM" id="SSF57667">
    <property type="entry name" value="beta-beta-alpha zinc fingers"/>
    <property type="match status" value="5"/>
</dbReference>
<gene>
    <name evidence="17" type="primary">LOC112684695</name>
</gene>
<evidence type="ECO:0000256" key="3">
    <source>
        <dbReference type="ARBA" id="ARBA00022723"/>
    </source>
</evidence>
<evidence type="ECO:0000256" key="1">
    <source>
        <dbReference type="ARBA" id="ARBA00004123"/>
    </source>
</evidence>
<feature type="domain" description="C2H2-type" evidence="14">
    <location>
        <begin position="441"/>
        <end position="465"/>
    </location>
</feature>
<dbReference type="GO" id="GO:0000981">
    <property type="term" value="F:DNA-binding transcription factor activity, RNA polymerase II-specific"/>
    <property type="evidence" value="ECO:0007669"/>
    <property type="project" value="TreeGrafter"/>
</dbReference>
<dbReference type="InterPro" id="IPR013087">
    <property type="entry name" value="Znf_C2H2_type"/>
</dbReference>
<dbReference type="RefSeq" id="XP_025412120.1">
    <property type="nucleotide sequence ID" value="XM_025556335.1"/>
</dbReference>
<evidence type="ECO:0000256" key="5">
    <source>
        <dbReference type="ARBA" id="ARBA00022771"/>
    </source>
</evidence>
<keyword evidence="10" id="KW-0539">Nucleus</keyword>
<organism evidence="16 17">
    <name type="scientific">Sipha flava</name>
    <name type="common">yellow sugarcane aphid</name>
    <dbReference type="NCBI Taxonomy" id="143950"/>
    <lineage>
        <taxon>Eukaryota</taxon>
        <taxon>Metazoa</taxon>
        <taxon>Ecdysozoa</taxon>
        <taxon>Arthropoda</taxon>
        <taxon>Hexapoda</taxon>
        <taxon>Insecta</taxon>
        <taxon>Pterygota</taxon>
        <taxon>Neoptera</taxon>
        <taxon>Paraneoptera</taxon>
        <taxon>Hemiptera</taxon>
        <taxon>Sternorrhyncha</taxon>
        <taxon>Aphidomorpha</taxon>
        <taxon>Aphidoidea</taxon>
        <taxon>Aphididae</taxon>
        <taxon>Sipha</taxon>
    </lineage>
</organism>
<feature type="domain" description="C2H2-type" evidence="14">
    <location>
        <begin position="551"/>
        <end position="578"/>
    </location>
</feature>
<feature type="binding site" evidence="12">
    <location>
        <position position="56"/>
    </location>
    <ligand>
        <name>Zn(2+)</name>
        <dbReference type="ChEBI" id="CHEBI:29105"/>
    </ligand>
</feature>
<feature type="domain" description="C2H2-type" evidence="14">
    <location>
        <begin position="523"/>
        <end position="550"/>
    </location>
</feature>
<feature type="domain" description="C2H2-type" evidence="14">
    <location>
        <begin position="579"/>
        <end position="606"/>
    </location>
</feature>
<evidence type="ECO:0000313" key="16">
    <source>
        <dbReference type="Proteomes" id="UP000694846"/>
    </source>
</evidence>
<comment type="similarity">
    <text evidence="2">Belongs to the krueppel C2H2-type zinc-finger protein family.</text>
</comment>
<dbReference type="GO" id="GO:0008270">
    <property type="term" value="F:zinc ion binding"/>
    <property type="evidence" value="ECO:0007669"/>
    <property type="project" value="UniProtKB-UniRule"/>
</dbReference>
<evidence type="ECO:0000256" key="4">
    <source>
        <dbReference type="ARBA" id="ARBA00022737"/>
    </source>
</evidence>
<dbReference type="Proteomes" id="UP000694846">
    <property type="component" value="Unplaced"/>
</dbReference>
<sequence length="721" mass="82107">MKHRFDLDLNALCRLCLNKGPELRPIFDFDVNFSYLIESCVGLEIHQYDPGPTQICIDCLTNLENWEGFKQKCISANESIQEYLKQLEEDTFIETVNKIEKFDSQLEPEEHNDNYDSTFNNESNSQDSDNDSLKSKSPISITAHEVYPRLVKRDGKVSDVTNITINRKKRYECALCPFINFTQKESLYDHLIDSHSLEENNTPHYCLICNKGYCSFKIYQEHLTAEQELHGSIQIQDKIKDCTFGCGLCSCKFGRSTSLYRHLRNHALKKDLMPYVCSFCQVGFLDKHSLYLHASTDHHAASVAVNEPDEEHNGRPSPAYRSNADECAENRVTATVEDADAVRGDGCMYAITTKRRIKKLRTVEDKRAKYREHYRRFQSKTYTCEFCDGVSYSRFCDLSNHDRTAHDDMAKEFSCPTCGKLFLTDSRLQIHRNAFHAEKAFSCDVCHVRCKSKHTLRTHMRKHSGVFACPYCQLTTASNAALVSHVRVHTGEKPFVCDMCGNSYASKLGLTSHKRTHLHEALFKCNVCGYTGSSHSSIYIHRQTHNSDKPFVCDVCGKTFKIKVRLVDHQKIHFAAKNFVCEVCNKAFLARYQLVQHSRTHSGEKPFPCHLCDKSFARRDGLSEHIRTHTGEKRYTCPECFATFSFYKTMKNHKCTVASKQQQDDRLPATPPIKGPSTSQPTSTADSAPSVTADCCPSYTALPILQVDHVSSAYPAGRQPS</sequence>
<dbReference type="Pfam" id="PF07776">
    <property type="entry name" value="zf-AD"/>
    <property type="match status" value="1"/>
</dbReference>
<dbReference type="FunFam" id="3.30.160.60:FF:002343">
    <property type="entry name" value="Zinc finger protein 33A"/>
    <property type="match status" value="1"/>
</dbReference>
<dbReference type="InterPro" id="IPR012934">
    <property type="entry name" value="Znf_AD"/>
</dbReference>
<keyword evidence="4" id="KW-0677">Repeat</keyword>
<dbReference type="SMART" id="SM00355">
    <property type="entry name" value="ZnF_C2H2"/>
    <property type="match status" value="14"/>
</dbReference>
<feature type="binding site" evidence="12">
    <location>
        <position position="13"/>
    </location>
    <ligand>
        <name>Zn(2+)</name>
        <dbReference type="ChEBI" id="CHEBI:29105"/>
    </ligand>
</feature>
<dbReference type="PROSITE" id="PS00028">
    <property type="entry name" value="ZINC_FINGER_C2H2_1"/>
    <property type="match status" value="8"/>
</dbReference>
<dbReference type="GO" id="GO:0005634">
    <property type="term" value="C:nucleus"/>
    <property type="evidence" value="ECO:0007669"/>
    <property type="project" value="UniProtKB-SubCell"/>
</dbReference>
<keyword evidence="6 12" id="KW-0862">Zinc</keyword>
<feature type="domain" description="ZAD" evidence="15">
    <location>
        <begin position="11"/>
        <end position="83"/>
    </location>
</feature>
<feature type="binding site" evidence="12">
    <location>
        <position position="59"/>
    </location>
    <ligand>
        <name>Zn(2+)</name>
        <dbReference type="ChEBI" id="CHEBI:29105"/>
    </ligand>
</feature>